<accession>A0AAV9QC20</accession>
<evidence type="ECO:0000313" key="6">
    <source>
        <dbReference type="EMBL" id="KAK5538587.1"/>
    </source>
</evidence>
<keyword evidence="1" id="KW-0479">Metal-binding</keyword>
<dbReference type="AlphaFoldDB" id="A0AAV9QC20"/>
<dbReference type="PROSITE" id="PS50865">
    <property type="entry name" value="ZF_MYND_2"/>
    <property type="match status" value="1"/>
</dbReference>
<organism evidence="6 7">
    <name type="scientific">Vermiconidia calcicola</name>
    <dbReference type="NCBI Taxonomy" id="1690605"/>
    <lineage>
        <taxon>Eukaryota</taxon>
        <taxon>Fungi</taxon>
        <taxon>Dikarya</taxon>
        <taxon>Ascomycota</taxon>
        <taxon>Pezizomycotina</taxon>
        <taxon>Dothideomycetes</taxon>
        <taxon>Dothideomycetidae</taxon>
        <taxon>Mycosphaerellales</taxon>
        <taxon>Extremaceae</taxon>
        <taxon>Vermiconidia</taxon>
    </lineage>
</organism>
<evidence type="ECO:0000256" key="2">
    <source>
        <dbReference type="ARBA" id="ARBA00022771"/>
    </source>
</evidence>
<name>A0AAV9QC20_9PEZI</name>
<evidence type="ECO:0000256" key="4">
    <source>
        <dbReference type="PROSITE-ProRule" id="PRU00134"/>
    </source>
</evidence>
<dbReference type="SUPFAM" id="SSF144232">
    <property type="entry name" value="HIT/MYND zinc finger-like"/>
    <property type="match status" value="1"/>
</dbReference>
<gene>
    <name evidence="6" type="ORF">LTR25_004129</name>
</gene>
<evidence type="ECO:0000256" key="3">
    <source>
        <dbReference type="ARBA" id="ARBA00022833"/>
    </source>
</evidence>
<dbReference type="PROSITE" id="PS01360">
    <property type="entry name" value="ZF_MYND_1"/>
    <property type="match status" value="1"/>
</dbReference>
<dbReference type="PANTHER" id="PTHR46920">
    <property type="match status" value="1"/>
</dbReference>
<dbReference type="Proteomes" id="UP001345827">
    <property type="component" value="Unassembled WGS sequence"/>
</dbReference>
<dbReference type="Gene3D" id="6.10.140.2220">
    <property type="match status" value="1"/>
</dbReference>
<reference evidence="6 7" key="1">
    <citation type="submission" date="2023-06" db="EMBL/GenBank/DDBJ databases">
        <title>Black Yeasts Isolated from many extreme environments.</title>
        <authorList>
            <person name="Coleine C."/>
            <person name="Stajich J.E."/>
            <person name="Selbmann L."/>
        </authorList>
    </citation>
    <scope>NUCLEOTIDE SEQUENCE [LARGE SCALE GENOMIC DNA]</scope>
    <source>
        <strain evidence="6 7">CCFEE 5887</strain>
    </source>
</reference>
<dbReference type="EMBL" id="JAXLQG010000006">
    <property type="protein sequence ID" value="KAK5538587.1"/>
    <property type="molecule type" value="Genomic_DNA"/>
</dbReference>
<dbReference type="InterPro" id="IPR002893">
    <property type="entry name" value="Znf_MYND"/>
</dbReference>
<keyword evidence="7" id="KW-1185">Reference proteome</keyword>
<keyword evidence="2 4" id="KW-0863">Zinc-finger</keyword>
<proteinExistence type="predicted"/>
<evidence type="ECO:0000256" key="1">
    <source>
        <dbReference type="ARBA" id="ARBA00022723"/>
    </source>
</evidence>
<dbReference type="Pfam" id="PF01753">
    <property type="entry name" value="zf-MYND"/>
    <property type="match status" value="1"/>
</dbReference>
<evidence type="ECO:0000259" key="5">
    <source>
        <dbReference type="PROSITE" id="PS50865"/>
    </source>
</evidence>
<sequence length="290" mass="32651">MSTTTTTTTATPYCFRCLHVPGPKDEALKRCGRCRSRHYCSQQCQSNDWPRHKEECRVLAAEGTGGTGGTVPPRSRTTMRFTMGSFGHPDGIDPDVIYYLKKSRPHIKEVLISGPFYPLQTLYEQMFGSLARERSIEGEQTLNEIIDTGGIAMLQHFNAPTADGNILRFEILREKNAEVARILPGEVWYLLFGTLEQKGFLDRNPNLTKMDVRGTFRTCEAANEAAKRALQDLEEGGGPDTVVTRVERDGLACGSVTYRERGKIIVQTVECRHEIWRSHPQDPSLEELTR</sequence>
<dbReference type="GO" id="GO:0008270">
    <property type="term" value="F:zinc ion binding"/>
    <property type="evidence" value="ECO:0007669"/>
    <property type="project" value="UniProtKB-KW"/>
</dbReference>
<dbReference type="InterPro" id="IPR052839">
    <property type="entry name" value="Mito_gene_expr_regulator"/>
</dbReference>
<dbReference type="PANTHER" id="PTHR46920:SF1">
    <property type="entry name" value="PROTEIN MSS51 HOMOLOG, MITOCHONDRIAL-RELATED"/>
    <property type="match status" value="1"/>
</dbReference>
<protein>
    <recommendedName>
        <fullName evidence="5">MYND-type domain-containing protein</fullName>
    </recommendedName>
</protein>
<evidence type="ECO:0000313" key="7">
    <source>
        <dbReference type="Proteomes" id="UP001345827"/>
    </source>
</evidence>
<feature type="domain" description="MYND-type" evidence="5">
    <location>
        <begin position="14"/>
        <end position="56"/>
    </location>
</feature>
<keyword evidence="3" id="KW-0862">Zinc</keyword>
<comment type="caution">
    <text evidence="6">The sequence shown here is derived from an EMBL/GenBank/DDBJ whole genome shotgun (WGS) entry which is preliminary data.</text>
</comment>